<keyword evidence="2" id="KW-1185">Reference proteome</keyword>
<evidence type="ECO:0000313" key="2">
    <source>
        <dbReference type="Proteomes" id="UP000789759"/>
    </source>
</evidence>
<dbReference type="EMBL" id="CAJVQA010007822">
    <property type="protein sequence ID" value="CAG8662444.1"/>
    <property type="molecule type" value="Genomic_DNA"/>
</dbReference>
<proteinExistence type="predicted"/>
<comment type="caution">
    <text evidence="1">The sequence shown here is derived from an EMBL/GenBank/DDBJ whole genome shotgun (WGS) entry which is preliminary data.</text>
</comment>
<reference evidence="1" key="1">
    <citation type="submission" date="2021-06" db="EMBL/GenBank/DDBJ databases">
        <authorList>
            <person name="Kallberg Y."/>
            <person name="Tangrot J."/>
            <person name="Rosling A."/>
        </authorList>
    </citation>
    <scope>NUCLEOTIDE SEQUENCE</scope>
    <source>
        <strain evidence="1">FL966</strain>
    </source>
</reference>
<accession>A0A9N9H7F0</accession>
<name>A0A9N9H7F0_9GLOM</name>
<dbReference type="Proteomes" id="UP000789759">
    <property type="component" value="Unassembled WGS sequence"/>
</dbReference>
<sequence>MSTRKHVNFTVAQKRDLCEQKQKNLLINELDVLITDQEDYILEDELETLIANLLIDSSFSTNEYICIENNKIKGGLINEEILKPITDKDKKENEPINNKIVELEKINNTETEKTVNMVLRFLFEQEVDFDKVENKVKVLKSLHRRIRLSFIKNFKQ</sequence>
<evidence type="ECO:0000313" key="1">
    <source>
        <dbReference type="EMBL" id="CAG8662444.1"/>
    </source>
</evidence>
<feature type="non-terminal residue" evidence="1">
    <location>
        <position position="156"/>
    </location>
</feature>
<protein>
    <submittedName>
        <fullName evidence="1">3439_t:CDS:1</fullName>
    </submittedName>
</protein>
<organism evidence="1 2">
    <name type="scientific">Cetraspora pellucida</name>
    <dbReference type="NCBI Taxonomy" id="1433469"/>
    <lineage>
        <taxon>Eukaryota</taxon>
        <taxon>Fungi</taxon>
        <taxon>Fungi incertae sedis</taxon>
        <taxon>Mucoromycota</taxon>
        <taxon>Glomeromycotina</taxon>
        <taxon>Glomeromycetes</taxon>
        <taxon>Diversisporales</taxon>
        <taxon>Gigasporaceae</taxon>
        <taxon>Cetraspora</taxon>
    </lineage>
</organism>
<gene>
    <name evidence="1" type="ORF">CPELLU_LOCUS9867</name>
</gene>
<dbReference type="AlphaFoldDB" id="A0A9N9H7F0"/>
<dbReference type="OrthoDB" id="2436275at2759"/>